<protein>
    <submittedName>
        <fullName evidence="1">Uncharacterized protein</fullName>
    </submittedName>
</protein>
<dbReference type="AlphaFoldDB" id="A0A9D5CZD8"/>
<reference evidence="1" key="2">
    <citation type="journal article" date="2022" name="Hortic Res">
        <title>The genome of Dioscorea zingiberensis sheds light on the biosynthesis, origin and evolution of the medicinally important diosgenin saponins.</title>
        <authorList>
            <person name="Li Y."/>
            <person name="Tan C."/>
            <person name="Li Z."/>
            <person name="Guo J."/>
            <person name="Li S."/>
            <person name="Chen X."/>
            <person name="Wang C."/>
            <person name="Dai X."/>
            <person name="Yang H."/>
            <person name="Song W."/>
            <person name="Hou L."/>
            <person name="Xu J."/>
            <person name="Tong Z."/>
            <person name="Xu A."/>
            <person name="Yuan X."/>
            <person name="Wang W."/>
            <person name="Yang Q."/>
            <person name="Chen L."/>
            <person name="Sun Z."/>
            <person name="Wang K."/>
            <person name="Pan B."/>
            <person name="Chen J."/>
            <person name="Bao Y."/>
            <person name="Liu F."/>
            <person name="Qi X."/>
            <person name="Gang D.R."/>
            <person name="Wen J."/>
            <person name="Li J."/>
        </authorList>
    </citation>
    <scope>NUCLEOTIDE SEQUENCE</scope>
    <source>
        <strain evidence="1">Dzin_1.0</strain>
    </source>
</reference>
<dbReference type="Proteomes" id="UP001085076">
    <property type="component" value="Miscellaneous, Linkage group lg02"/>
</dbReference>
<evidence type="ECO:0000313" key="1">
    <source>
        <dbReference type="EMBL" id="KAJ0981729.1"/>
    </source>
</evidence>
<dbReference type="EMBL" id="JAGGNH010000002">
    <property type="protein sequence ID" value="KAJ0981729.1"/>
    <property type="molecule type" value="Genomic_DNA"/>
</dbReference>
<gene>
    <name evidence="1" type="ORF">J5N97_009984</name>
</gene>
<accession>A0A9D5CZD8</accession>
<organism evidence="1 2">
    <name type="scientific">Dioscorea zingiberensis</name>
    <dbReference type="NCBI Taxonomy" id="325984"/>
    <lineage>
        <taxon>Eukaryota</taxon>
        <taxon>Viridiplantae</taxon>
        <taxon>Streptophyta</taxon>
        <taxon>Embryophyta</taxon>
        <taxon>Tracheophyta</taxon>
        <taxon>Spermatophyta</taxon>
        <taxon>Magnoliopsida</taxon>
        <taxon>Liliopsida</taxon>
        <taxon>Dioscoreales</taxon>
        <taxon>Dioscoreaceae</taxon>
        <taxon>Dioscorea</taxon>
    </lineage>
</organism>
<proteinExistence type="predicted"/>
<keyword evidence="2" id="KW-1185">Reference proteome</keyword>
<name>A0A9D5CZD8_9LILI</name>
<comment type="caution">
    <text evidence="1">The sequence shown here is derived from an EMBL/GenBank/DDBJ whole genome shotgun (WGS) entry which is preliminary data.</text>
</comment>
<reference evidence="1" key="1">
    <citation type="submission" date="2021-03" db="EMBL/GenBank/DDBJ databases">
        <authorList>
            <person name="Li Z."/>
            <person name="Yang C."/>
        </authorList>
    </citation>
    <scope>NUCLEOTIDE SEQUENCE</scope>
    <source>
        <strain evidence="1">Dzin_1.0</strain>
        <tissue evidence="1">Leaf</tissue>
    </source>
</reference>
<evidence type="ECO:0000313" key="2">
    <source>
        <dbReference type="Proteomes" id="UP001085076"/>
    </source>
</evidence>
<dbReference type="OrthoDB" id="9995306at2759"/>
<sequence length="124" mass="13875">MQKKRQEMRSEESHCDEALGLSSGLIHGVLVEDCMEMSGAFVLHYLMKHLYLYPLKLGQIDGKTIEFGFSGLFSKIQTMIEVVAMMGNNNGGITIMIDDISMLEIAIHEMVEDKDAARIHAVLD</sequence>